<feature type="transmembrane region" description="Helical" evidence="7">
    <location>
        <begin position="54"/>
        <end position="73"/>
    </location>
</feature>
<evidence type="ECO:0000313" key="10">
    <source>
        <dbReference type="Proteomes" id="UP000824241"/>
    </source>
</evidence>
<comment type="caution">
    <text evidence="9">The sequence shown here is derived from an EMBL/GenBank/DDBJ whole genome shotgun (WGS) entry which is preliminary data.</text>
</comment>
<dbReference type="GO" id="GO:0016787">
    <property type="term" value="F:hydrolase activity"/>
    <property type="evidence" value="ECO:0007669"/>
    <property type="project" value="UniProtKB-KW"/>
</dbReference>
<feature type="transmembrane region" description="Helical" evidence="7">
    <location>
        <begin position="20"/>
        <end position="47"/>
    </location>
</feature>
<protein>
    <submittedName>
        <fullName evidence="9">Phosphatase PAP2 family protein</fullName>
    </submittedName>
</protein>
<evidence type="ECO:0000256" key="7">
    <source>
        <dbReference type="SAM" id="Phobius"/>
    </source>
</evidence>
<comment type="subcellular location">
    <subcellularLocation>
        <location evidence="1">Cell membrane</location>
        <topology evidence="1">Multi-pass membrane protein</topology>
    </subcellularLocation>
</comment>
<evidence type="ECO:0000259" key="8">
    <source>
        <dbReference type="SMART" id="SM00014"/>
    </source>
</evidence>
<evidence type="ECO:0000256" key="6">
    <source>
        <dbReference type="ARBA" id="ARBA00023136"/>
    </source>
</evidence>
<keyword evidence="5 7" id="KW-1133">Transmembrane helix</keyword>
<evidence type="ECO:0000313" key="9">
    <source>
        <dbReference type="EMBL" id="HIR60507.1"/>
    </source>
</evidence>
<dbReference type="InterPro" id="IPR036938">
    <property type="entry name" value="PAP2/HPO_sf"/>
</dbReference>
<keyword evidence="2" id="KW-1003">Cell membrane</keyword>
<reference evidence="9" key="1">
    <citation type="submission" date="2020-10" db="EMBL/GenBank/DDBJ databases">
        <authorList>
            <person name="Gilroy R."/>
        </authorList>
    </citation>
    <scope>NUCLEOTIDE SEQUENCE</scope>
    <source>
        <strain evidence="9">CHK189-12415</strain>
    </source>
</reference>
<dbReference type="SUPFAM" id="SSF48317">
    <property type="entry name" value="Acid phosphatase/Vanadium-dependent haloperoxidase"/>
    <property type="match status" value="1"/>
</dbReference>
<keyword evidence="6 7" id="KW-0472">Membrane</keyword>
<evidence type="ECO:0000256" key="3">
    <source>
        <dbReference type="ARBA" id="ARBA00022692"/>
    </source>
</evidence>
<sequence length="182" mass="19848">MLKRLESELLYWVQAHRTPVLDGIMTFITSLGNGGFIWVLLTVGLLARKKTRKAGVMMAAALALNAVLVNLLLKNIFARVRPFEALSGFSVIVRRPADWSFPSGHSSSSIAAAFVALRRLPRKVGVPAMVLAGLICVSRVYVGAHYPTDVIGGVVVGLLCGWLAEKIVEKLPVKVKQKLRME</sequence>
<dbReference type="AlphaFoldDB" id="A0A9D1DWV4"/>
<dbReference type="InterPro" id="IPR000326">
    <property type="entry name" value="PAP2/HPO"/>
</dbReference>
<dbReference type="GO" id="GO:0005886">
    <property type="term" value="C:plasma membrane"/>
    <property type="evidence" value="ECO:0007669"/>
    <property type="project" value="UniProtKB-SubCell"/>
</dbReference>
<reference evidence="9" key="2">
    <citation type="journal article" date="2021" name="PeerJ">
        <title>Extensive microbial diversity within the chicken gut microbiome revealed by metagenomics and culture.</title>
        <authorList>
            <person name="Gilroy R."/>
            <person name="Ravi A."/>
            <person name="Getino M."/>
            <person name="Pursley I."/>
            <person name="Horton D.L."/>
            <person name="Alikhan N.F."/>
            <person name="Baker D."/>
            <person name="Gharbi K."/>
            <person name="Hall N."/>
            <person name="Watson M."/>
            <person name="Adriaenssens E.M."/>
            <person name="Foster-Nyarko E."/>
            <person name="Jarju S."/>
            <person name="Secka A."/>
            <person name="Antonio M."/>
            <person name="Oren A."/>
            <person name="Chaudhuri R.R."/>
            <person name="La Ragione R."/>
            <person name="Hildebrand F."/>
            <person name="Pallen M.J."/>
        </authorList>
    </citation>
    <scope>NUCLEOTIDE SEQUENCE</scope>
    <source>
        <strain evidence="9">CHK189-12415</strain>
    </source>
</reference>
<dbReference type="PANTHER" id="PTHR14969:SF62">
    <property type="entry name" value="DECAPRENYLPHOSPHORYL-5-PHOSPHORIBOSE PHOSPHATASE RV3807C-RELATED"/>
    <property type="match status" value="1"/>
</dbReference>
<feature type="domain" description="Phosphatidic acid phosphatase type 2/haloperoxidase" evidence="8">
    <location>
        <begin position="54"/>
        <end position="165"/>
    </location>
</feature>
<dbReference type="Pfam" id="PF01569">
    <property type="entry name" value="PAP2"/>
    <property type="match status" value="1"/>
</dbReference>
<accession>A0A9D1DWV4</accession>
<dbReference type="PANTHER" id="PTHR14969">
    <property type="entry name" value="SPHINGOSINE-1-PHOSPHATE PHOSPHOHYDROLASE"/>
    <property type="match status" value="1"/>
</dbReference>
<evidence type="ECO:0000256" key="4">
    <source>
        <dbReference type="ARBA" id="ARBA00022801"/>
    </source>
</evidence>
<dbReference type="EMBL" id="DVHA01000096">
    <property type="protein sequence ID" value="HIR60507.1"/>
    <property type="molecule type" value="Genomic_DNA"/>
</dbReference>
<name>A0A9D1DWV4_9FIRM</name>
<dbReference type="Proteomes" id="UP000824241">
    <property type="component" value="Unassembled WGS sequence"/>
</dbReference>
<keyword evidence="4" id="KW-0378">Hydrolase</keyword>
<dbReference type="Gene3D" id="1.20.144.10">
    <property type="entry name" value="Phosphatidic acid phosphatase type 2/haloperoxidase"/>
    <property type="match status" value="2"/>
</dbReference>
<dbReference type="SMART" id="SM00014">
    <property type="entry name" value="acidPPc"/>
    <property type="match status" value="1"/>
</dbReference>
<evidence type="ECO:0000256" key="1">
    <source>
        <dbReference type="ARBA" id="ARBA00004651"/>
    </source>
</evidence>
<organism evidence="9 10">
    <name type="scientific">Candidatus Faecivivens stercoravium</name>
    <dbReference type="NCBI Taxonomy" id="2840803"/>
    <lineage>
        <taxon>Bacteria</taxon>
        <taxon>Bacillati</taxon>
        <taxon>Bacillota</taxon>
        <taxon>Clostridia</taxon>
        <taxon>Eubacteriales</taxon>
        <taxon>Oscillospiraceae</taxon>
        <taxon>Oscillospiraceae incertae sedis</taxon>
        <taxon>Candidatus Faecivivens</taxon>
    </lineage>
</organism>
<keyword evidence="3 7" id="KW-0812">Transmembrane</keyword>
<gene>
    <name evidence="9" type="ORF">IAB37_02900</name>
</gene>
<evidence type="ECO:0000256" key="5">
    <source>
        <dbReference type="ARBA" id="ARBA00022989"/>
    </source>
</evidence>
<proteinExistence type="predicted"/>
<evidence type="ECO:0000256" key="2">
    <source>
        <dbReference type="ARBA" id="ARBA00022475"/>
    </source>
</evidence>